<dbReference type="Proteomes" id="UP000297716">
    <property type="component" value="Unassembled WGS sequence"/>
</dbReference>
<gene>
    <name evidence="1" type="ORF">E0Z10_g3</name>
</gene>
<evidence type="ECO:0000313" key="1">
    <source>
        <dbReference type="EMBL" id="TGJ88659.1"/>
    </source>
</evidence>
<organism evidence="1 2">
    <name type="scientific">Xylaria hypoxylon</name>
    <dbReference type="NCBI Taxonomy" id="37992"/>
    <lineage>
        <taxon>Eukaryota</taxon>
        <taxon>Fungi</taxon>
        <taxon>Dikarya</taxon>
        <taxon>Ascomycota</taxon>
        <taxon>Pezizomycotina</taxon>
        <taxon>Sordariomycetes</taxon>
        <taxon>Xylariomycetidae</taxon>
        <taxon>Xylariales</taxon>
        <taxon>Xylariaceae</taxon>
        <taxon>Xylaria</taxon>
    </lineage>
</organism>
<name>A0A4Z0YW66_9PEZI</name>
<accession>A0A4Z0YW66</accession>
<dbReference type="AlphaFoldDB" id="A0A4Z0YW66"/>
<dbReference type="OrthoDB" id="4763963at2759"/>
<proteinExistence type="predicted"/>
<evidence type="ECO:0000313" key="2">
    <source>
        <dbReference type="Proteomes" id="UP000297716"/>
    </source>
</evidence>
<reference evidence="1 2" key="1">
    <citation type="submission" date="2019-03" db="EMBL/GenBank/DDBJ databases">
        <title>Draft genome sequence of Xylaria hypoxylon DSM 108379, a ubiquitous saprotrophic-parasitic fungi on hardwood.</title>
        <authorList>
            <person name="Buettner E."/>
            <person name="Leonhardt S."/>
            <person name="Gebauer A.M."/>
            <person name="Liers C."/>
            <person name="Hofrichter M."/>
            <person name="Kellner H."/>
        </authorList>
    </citation>
    <scope>NUCLEOTIDE SEQUENCE [LARGE SCALE GENOMIC DNA]</scope>
    <source>
        <strain evidence="1 2">DSM 108379</strain>
    </source>
</reference>
<protein>
    <submittedName>
        <fullName evidence="1">Uncharacterized protein</fullName>
    </submittedName>
</protein>
<keyword evidence="2" id="KW-1185">Reference proteome</keyword>
<comment type="caution">
    <text evidence="1">The sequence shown here is derived from an EMBL/GenBank/DDBJ whole genome shotgun (WGS) entry which is preliminary data.</text>
</comment>
<sequence>MASKVDTHPNFNIQQLLASVDAYNVDMNHFAALDFTTGQLDYTEDGDVDGIQTSQRPTRKIIGTSGLASCSGVVVLTQTRAVVAHYSCQPFIEDDFIKYLADHRAQLQNSKAWIMHRLSSDLDGPVDAKENDTFSQRLEDILKKDLGIDKKNITVLKYNQARDDQVEDEKGQGIIVVDGRNSPATVYARGF</sequence>
<dbReference type="EMBL" id="SKBN01000001">
    <property type="protein sequence ID" value="TGJ88659.1"/>
    <property type="molecule type" value="Genomic_DNA"/>
</dbReference>